<dbReference type="Pfam" id="PF05175">
    <property type="entry name" value="MTS"/>
    <property type="match status" value="1"/>
</dbReference>
<keyword evidence="3" id="KW-1185">Reference proteome</keyword>
<accession>A0A926HW26</accession>
<organism evidence="2 3">
    <name type="scientific">Bianquea renquensis</name>
    <dbReference type="NCBI Taxonomy" id="2763661"/>
    <lineage>
        <taxon>Bacteria</taxon>
        <taxon>Bacillati</taxon>
        <taxon>Bacillota</taxon>
        <taxon>Clostridia</taxon>
        <taxon>Eubacteriales</taxon>
        <taxon>Bianqueaceae</taxon>
        <taxon>Bianquea</taxon>
    </lineage>
</organism>
<reference evidence="2" key="1">
    <citation type="submission" date="2020-08" db="EMBL/GenBank/DDBJ databases">
        <title>Genome public.</title>
        <authorList>
            <person name="Liu C."/>
            <person name="Sun Q."/>
        </authorList>
    </citation>
    <scope>NUCLEOTIDE SEQUENCE</scope>
    <source>
        <strain evidence="2">NSJ-32</strain>
    </source>
</reference>
<evidence type="ECO:0000313" key="3">
    <source>
        <dbReference type="Proteomes" id="UP000657006"/>
    </source>
</evidence>
<name>A0A926HW26_9FIRM</name>
<comment type="caution">
    <text evidence="2">The sequence shown here is derived from an EMBL/GenBank/DDBJ whole genome shotgun (WGS) entry which is preliminary data.</text>
</comment>
<dbReference type="PANTHER" id="PTHR47739:SF1">
    <property type="entry name" value="TRNA1(VAL) (ADENINE(37)-N6)-METHYLTRANSFERASE"/>
    <property type="match status" value="1"/>
</dbReference>
<dbReference type="SUPFAM" id="SSF53335">
    <property type="entry name" value="S-adenosyl-L-methionine-dependent methyltransferases"/>
    <property type="match status" value="1"/>
</dbReference>
<evidence type="ECO:0000259" key="1">
    <source>
        <dbReference type="Pfam" id="PF05175"/>
    </source>
</evidence>
<protein>
    <submittedName>
        <fullName evidence="2">tRNA1(Val) (Adenine(37)-N6)-methyltransferase</fullName>
    </submittedName>
</protein>
<dbReference type="InterPro" id="IPR029063">
    <property type="entry name" value="SAM-dependent_MTases_sf"/>
</dbReference>
<sequence>MTAMVREEERVDALHRKGYQIIQNPSRFCFGMDAVLLSDWAVVHKGDQVVDLGTGTGIIPILLEAKSPPARFYGLEIQEEMADMARRSVELNQLEPAIEILHGDLCETERFFPAHSVDVVTCNPPYMKAPAGLKNRDASVTASRHEICCTFADVARAASRLLRSKGRFYLVHRPARLVQIFEELRREKLEPKRLRLVHPFRDREPSMVLVEAVREAGEELRTAPPLIIYERPGQYTREIYEIYGYPYPGEETE</sequence>
<dbReference type="Proteomes" id="UP000657006">
    <property type="component" value="Unassembled WGS sequence"/>
</dbReference>
<dbReference type="EMBL" id="JACRSQ010000002">
    <property type="protein sequence ID" value="MBC8542252.1"/>
    <property type="molecule type" value="Genomic_DNA"/>
</dbReference>
<dbReference type="Gene3D" id="3.40.50.150">
    <property type="entry name" value="Vaccinia Virus protein VP39"/>
    <property type="match status" value="1"/>
</dbReference>
<dbReference type="AlphaFoldDB" id="A0A926HW26"/>
<evidence type="ECO:0000313" key="2">
    <source>
        <dbReference type="EMBL" id="MBC8542252.1"/>
    </source>
</evidence>
<dbReference type="InterPro" id="IPR050210">
    <property type="entry name" value="tRNA_Adenine-N(6)_MTase"/>
</dbReference>
<gene>
    <name evidence="2" type="ORF">H8730_01625</name>
</gene>
<dbReference type="CDD" id="cd02440">
    <property type="entry name" value="AdoMet_MTases"/>
    <property type="match status" value="1"/>
</dbReference>
<feature type="domain" description="Methyltransferase small" evidence="1">
    <location>
        <begin position="43"/>
        <end position="172"/>
    </location>
</feature>
<dbReference type="GO" id="GO:0008168">
    <property type="term" value="F:methyltransferase activity"/>
    <property type="evidence" value="ECO:0007669"/>
    <property type="project" value="InterPro"/>
</dbReference>
<proteinExistence type="predicted"/>
<dbReference type="PANTHER" id="PTHR47739">
    <property type="entry name" value="TRNA1(VAL) (ADENINE(37)-N6)-METHYLTRANSFERASE"/>
    <property type="match status" value="1"/>
</dbReference>
<dbReference type="InterPro" id="IPR007848">
    <property type="entry name" value="Small_mtfrase_dom"/>
</dbReference>